<evidence type="ECO:0000256" key="5">
    <source>
        <dbReference type="ARBA" id="ARBA00048957"/>
    </source>
</evidence>
<dbReference type="EC" id="2.1.1.348" evidence="1"/>
<dbReference type="PANTHER" id="PTHR12829:SF7">
    <property type="entry name" value="N6-ADENOSINE-METHYLTRANSFERASE CATALYTIC SUBUNIT"/>
    <property type="match status" value="1"/>
</dbReference>
<evidence type="ECO:0000313" key="7">
    <source>
        <dbReference type="EMBL" id="KEJ83065.1"/>
    </source>
</evidence>
<protein>
    <recommendedName>
        <fullName evidence="1">mRNA m(6)A methyltransferase</fullName>
        <ecNumber evidence="1">2.1.1.348</ecNumber>
    </recommendedName>
</protein>
<name>A0A073I0Q1_9SPIT</name>
<dbReference type="PANTHER" id="PTHR12829">
    <property type="entry name" value="N6-ADENOSINE-METHYLTRANSFERASE"/>
    <property type="match status" value="1"/>
</dbReference>
<organism evidence="7 8">
    <name type="scientific">Oxytricha trifallax</name>
    <dbReference type="NCBI Taxonomy" id="1172189"/>
    <lineage>
        <taxon>Eukaryota</taxon>
        <taxon>Sar</taxon>
        <taxon>Alveolata</taxon>
        <taxon>Ciliophora</taxon>
        <taxon>Intramacronucleata</taxon>
        <taxon>Spirotrichea</taxon>
        <taxon>Stichotrichia</taxon>
        <taxon>Sporadotrichida</taxon>
        <taxon>Oxytrichidae</taxon>
        <taxon>Oxytrichinae</taxon>
        <taxon>Oxytricha</taxon>
    </lineage>
</organism>
<keyword evidence="8" id="KW-1185">Reference proteome</keyword>
<dbReference type="PROSITE" id="PS51143">
    <property type="entry name" value="MT_A70"/>
    <property type="match status" value="1"/>
</dbReference>
<gene>
    <name evidence="7" type="ORF">OXYTRIMIC_105</name>
</gene>
<dbReference type="Proteomes" id="UP000053232">
    <property type="component" value="Unassembled WGS sequence"/>
</dbReference>
<dbReference type="GO" id="GO:0036396">
    <property type="term" value="C:RNA N6-methyladenosine methyltransferase complex"/>
    <property type="evidence" value="ECO:0007669"/>
    <property type="project" value="TreeGrafter"/>
</dbReference>
<evidence type="ECO:0000313" key="8">
    <source>
        <dbReference type="Proteomes" id="UP000053232"/>
    </source>
</evidence>
<evidence type="ECO:0000256" key="4">
    <source>
        <dbReference type="ARBA" id="ARBA00022691"/>
    </source>
</evidence>
<dbReference type="InterPro" id="IPR002052">
    <property type="entry name" value="DNA_methylase_N6_adenine_CS"/>
</dbReference>
<evidence type="ECO:0000256" key="6">
    <source>
        <dbReference type="PROSITE-ProRule" id="PRU00489"/>
    </source>
</evidence>
<comment type="similarity">
    <text evidence="6">Belongs to the MT-A70-like family.</text>
</comment>
<dbReference type="InterPro" id="IPR029063">
    <property type="entry name" value="SAM-dependent_MTases_sf"/>
</dbReference>
<evidence type="ECO:0000256" key="3">
    <source>
        <dbReference type="ARBA" id="ARBA00022679"/>
    </source>
</evidence>
<dbReference type="GO" id="GO:0003676">
    <property type="term" value="F:nucleic acid binding"/>
    <property type="evidence" value="ECO:0007669"/>
    <property type="project" value="InterPro"/>
</dbReference>
<dbReference type="GO" id="GO:0032259">
    <property type="term" value="P:methylation"/>
    <property type="evidence" value="ECO:0007669"/>
    <property type="project" value="UniProtKB-KW"/>
</dbReference>
<dbReference type="GO" id="GO:0001734">
    <property type="term" value="F:mRNA m(6)A methyltransferase activity"/>
    <property type="evidence" value="ECO:0007669"/>
    <property type="project" value="UniProtKB-EC"/>
</dbReference>
<proteinExistence type="inferred from homology"/>
<keyword evidence="4" id="KW-0949">S-adenosyl-L-methionine</keyword>
<dbReference type="EMBL" id="ARYC01000746">
    <property type="protein sequence ID" value="KEJ83065.1"/>
    <property type="molecule type" value="Genomic_DNA"/>
</dbReference>
<comment type="catalytic activity">
    <reaction evidence="5">
        <text>an adenosine in mRNA + S-adenosyl-L-methionine = an N(6)-methyladenosine in mRNA + S-adenosyl-L-homocysteine + H(+)</text>
        <dbReference type="Rhea" id="RHEA:55584"/>
        <dbReference type="Rhea" id="RHEA-COMP:12414"/>
        <dbReference type="Rhea" id="RHEA-COMP:12417"/>
        <dbReference type="ChEBI" id="CHEBI:15378"/>
        <dbReference type="ChEBI" id="CHEBI:57856"/>
        <dbReference type="ChEBI" id="CHEBI:59789"/>
        <dbReference type="ChEBI" id="CHEBI:74411"/>
        <dbReference type="ChEBI" id="CHEBI:74449"/>
        <dbReference type="EC" id="2.1.1.348"/>
    </reaction>
</comment>
<keyword evidence="2" id="KW-0489">Methyltransferase</keyword>
<dbReference type="GO" id="GO:0005634">
    <property type="term" value="C:nucleus"/>
    <property type="evidence" value="ECO:0007669"/>
    <property type="project" value="TreeGrafter"/>
</dbReference>
<keyword evidence="3" id="KW-0808">Transferase</keyword>
<dbReference type="Gene3D" id="3.40.50.150">
    <property type="entry name" value="Vaccinia Virus protein VP39"/>
    <property type="match status" value="1"/>
</dbReference>
<dbReference type="InterPro" id="IPR007757">
    <property type="entry name" value="MT-A70-like"/>
</dbReference>
<dbReference type="PROSITE" id="PS00092">
    <property type="entry name" value="N6_MTASE"/>
    <property type="match status" value="1"/>
</dbReference>
<accession>A0A073I0Q1</accession>
<evidence type="ECO:0000256" key="2">
    <source>
        <dbReference type="ARBA" id="ARBA00022603"/>
    </source>
</evidence>
<evidence type="ECO:0000256" key="1">
    <source>
        <dbReference type="ARBA" id="ARBA00012160"/>
    </source>
</evidence>
<dbReference type="SUPFAM" id="SSF53335">
    <property type="entry name" value="S-adenosyl-L-methionine-dependent methyltransferases"/>
    <property type="match status" value="1"/>
</dbReference>
<dbReference type="AlphaFoldDB" id="A0A073I0Q1"/>
<sequence>MRRSNKNSYQYQGCIKDQSMWNQIFSDHQVNELGNLFDAIVMDPPWNDTACKLGYQILKDIEIFKNIPIQKLQKNGYLFIWITNLKLESCLEYLKSIGYKRAEILTWVKLNEDKTLHSRIGFDLRHVTEFCVVARPDNKFSELKRISFTHNVPNIIISPVRLVSQKPYQLYEYIEQLLPNRKYAEIFGRPHNHRPYWTTIGNEAIYFLNGQPSKVNKQ</sequence>
<comment type="caution">
    <text evidence="7">The sequence shown here is derived from an EMBL/GenBank/DDBJ whole genome shotgun (WGS) entry which is preliminary data.</text>
</comment>
<reference evidence="8" key="1">
    <citation type="journal article" date="2014" name="Cell">
        <title>The Architecture of a Scrambled Genome Reveals Massive Levels of Genomic Rearrangement during Development.</title>
        <authorList>
            <person name="Chen X."/>
            <person name="Bracht J.R."/>
            <person name="Goldman A.D."/>
            <person name="Dolzhenko E."/>
            <person name="Clay D.M."/>
            <person name="Swart E.C."/>
            <person name="Perlman D.H."/>
            <person name="Doak T.G."/>
            <person name="Stuart A."/>
            <person name="Amemiya C.T."/>
            <person name="Sebra R.P."/>
            <person name="Landweber L.F."/>
        </authorList>
    </citation>
    <scope>NUCLEOTIDE SEQUENCE [LARGE SCALE GENOMIC DNA]</scope>
    <source>
        <strain evidence="8">JRB310</strain>
    </source>
</reference>
<dbReference type="Pfam" id="PF05063">
    <property type="entry name" value="MT-A70"/>
    <property type="match status" value="1"/>
</dbReference>